<dbReference type="FunFam" id="2.30.30.100:FF:000013">
    <property type="entry name" value="Small nuclear ribonucleoprotein E"/>
    <property type="match status" value="1"/>
</dbReference>
<dbReference type="PROSITE" id="PS52002">
    <property type="entry name" value="SM"/>
    <property type="match status" value="1"/>
</dbReference>
<dbReference type="eggNOG" id="KOG1774">
    <property type="taxonomic scope" value="Eukaryota"/>
</dbReference>
<dbReference type="GO" id="GO:0005681">
    <property type="term" value="C:spliceosomal complex"/>
    <property type="evidence" value="ECO:0007669"/>
    <property type="project" value="UniProtKB-KW"/>
</dbReference>
<proteinExistence type="inferred from homology"/>
<evidence type="ECO:0000256" key="4">
    <source>
        <dbReference type="ARBA" id="ARBA00022490"/>
    </source>
</evidence>
<keyword evidence="9 12" id="KW-0539">Nucleus</keyword>
<evidence type="ECO:0000256" key="5">
    <source>
        <dbReference type="ARBA" id="ARBA00022664"/>
    </source>
</evidence>
<evidence type="ECO:0000256" key="8">
    <source>
        <dbReference type="ARBA" id="ARBA00023187"/>
    </source>
</evidence>
<dbReference type="GO" id="GO:0000387">
    <property type="term" value="P:spliceosomal snRNP assembly"/>
    <property type="evidence" value="ECO:0007669"/>
    <property type="project" value="UniProtKB-UniRule"/>
</dbReference>
<keyword evidence="7 12" id="KW-0694">RNA-binding</keyword>
<evidence type="ECO:0000256" key="11">
    <source>
        <dbReference type="ARBA" id="ARBA00058057"/>
    </source>
</evidence>
<dbReference type="OrthoDB" id="25620at2759"/>
<dbReference type="PANTHER" id="PTHR11193">
    <property type="entry name" value="SMALL NUCLEAR RIBONUCLEOPROTEIN E"/>
    <property type="match status" value="1"/>
</dbReference>
<dbReference type="InterPro" id="IPR047575">
    <property type="entry name" value="Sm"/>
</dbReference>
<evidence type="ECO:0000256" key="6">
    <source>
        <dbReference type="ARBA" id="ARBA00022728"/>
    </source>
</evidence>
<dbReference type="STRING" id="667725.A0A0L0G295"/>
<comment type="function">
    <text evidence="11 12">Plays a role in pre-mRNA splicing as a core component of the spliceosomal U1, U2, U4 and U5 small nuclear ribonucleoproteins (snRNPs), the building blocks of the spliceosome.</text>
</comment>
<dbReference type="GO" id="GO:0003723">
    <property type="term" value="F:RNA binding"/>
    <property type="evidence" value="ECO:0007669"/>
    <property type="project" value="UniProtKB-KW"/>
</dbReference>
<dbReference type="Pfam" id="PF01423">
    <property type="entry name" value="LSM"/>
    <property type="match status" value="1"/>
</dbReference>
<dbReference type="GO" id="GO:0046540">
    <property type="term" value="C:U4/U6 x U5 tri-snRNP complex"/>
    <property type="evidence" value="ECO:0007669"/>
    <property type="project" value="UniProtKB-UniRule"/>
</dbReference>
<dbReference type="GO" id="GO:0005685">
    <property type="term" value="C:U1 snRNP"/>
    <property type="evidence" value="ECO:0007669"/>
    <property type="project" value="UniProtKB-UniRule"/>
</dbReference>
<accession>A0A0L0G295</accession>
<keyword evidence="4" id="KW-0963">Cytoplasm</keyword>
<evidence type="ECO:0000256" key="3">
    <source>
        <dbReference type="ARBA" id="ARBA00006850"/>
    </source>
</evidence>
<dbReference type="GO" id="GO:0005687">
    <property type="term" value="C:U4 snRNP"/>
    <property type="evidence" value="ECO:0007669"/>
    <property type="project" value="UniProtKB-UniRule"/>
</dbReference>
<evidence type="ECO:0000313" key="15">
    <source>
        <dbReference type="Proteomes" id="UP000054560"/>
    </source>
</evidence>
<dbReference type="EMBL" id="KQ241877">
    <property type="protein sequence ID" value="KNC82959.1"/>
    <property type="molecule type" value="Genomic_DNA"/>
</dbReference>
<evidence type="ECO:0000256" key="12">
    <source>
        <dbReference type="RuleBase" id="RU365053"/>
    </source>
</evidence>
<evidence type="ECO:0000256" key="2">
    <source>
        <dbReference type="ARBA" id="ARBA00004514"/>
    </source>
</evidence>
<keyword evidence="8 12" id="KW-0508">mRNA splicing</keyword>
<keyword evidence="5 12" id="KW-0507">mRNA processing</keyword>
<protein>
    <recommendedName>
        <fullName evidence="12">Small nuclear ribonucleoprotein E</fullName>
        <shortName evidence="12">snRNP-E</shortName>
    </recommendedName>
    <alternativeName>
        <fullName evidence="12">Sm protein E</fullName>
    </alternativeName>
</protein>
<keyword evidence="15" id="KW-1185">Reference proteome</keyword>
<evidence type="ECO:0000313" key="14">
    <source>
        <dbReference type="EMBL" id="KNC82959.1"/>
    </source>
</evidence>
<dbReference type="RefSeq" id="XP_014156861.1">
    <property type="nucleotide sequence ID" value="XM_014301386.1"/>
</dbReference>
<organism evidence="14 15">
    <name type="scientific">Sphaeroforma arctica JP610</name>
    <dbReference type="NCBI Taxonomy" id="667725"/>
    <lineage>
        <taxon>Eukaryota</taxon>
        <taxon>Ichthyosporea</taxon>
        <taxon>Ichthyophonida</taxon>
        <taxon>Sphaeroforma</taxon>
    </lineage>
</organism>
<evidence type="ECO:0000256" key="1">
    <source>
        <dbReference type="ARBA" id="ARBA00004123"/>
    </source>
</evidence>
<evidence type="ECO:0000256" key="10">
    <source>
        <dbReference type="ARBA" id="ARBA00023274"/>
    </source>
</evidence>
<feature type="domain" description="Sm" evidence="13">
    <location>
        <begin position="15"/>
        <end position="86"/>
    </location>
</feature>
<keyword evidence="6 12" id="KW-0747">Spliceosome</keyword>
<keyword evidence="10 12" id="KW-0687">Ribonucleoprotein</keyword>
<dbReference type="SMART" id="SM00651">
    <property type="entry name" value="Sm"/>
    <property type="match status" value="1"/>
</dbReference>
<dbReference type="InterPro" id="IPR001163">
    <property type="entry name" value="Sm_dom_euk/arc"/>
</dbReference>
<dbReference type="SUPFAM" id="SSF50182">
    <property type="entry name" value="Sm-like ribonucleoproteins"/>
    <property type="match status" value="1"/>
</dbReference>
<comment type="subcellular location">
    <subcellularLocation>
        <location evidence="2">Cytoplasm</location>
        <location evidence="2">Cytosol</location>
    </subcellularLocation>
    <subcellularLocation>
        <location evidence="1 12">Nucleus</location>
    </subcellularLocation>
</comment>
<dbReference type="GO" id="GO:0005686">
    <property type="term" value="C:U2 snRNP"/>
    <property type="evidence" value="ECO:0007669"/>
    <property type="project" value="UniProtKB-UniRule"/>
</dbReference>
<dbReference type="CDD" id="cd01718">
    <property type="entry name" value="Sm_E"/>
    <property type="match status" value="1"/>
</dbReference>
<evidence type="ECO:0000259" key="13">
    <source>
        <dbReference type="PROSITE" id="PS52002"/>
    </source>
</evidence>
<dbReference type="GO" id="GO:0005829">
    <property type="term" value="C:cytosol"/>
    <property type="evidence" value="ECO:0007669"/>
    <property type="project" value="UniProtKB-SubCell"/>
</dbReference>
<dbReference type="Proteomes" id="UP000054560">
    <property type="component" value="Unassembled WGS sequence"/>
</dbReference>
<evidence type="ECO:0000256" key="7">
    <source>
        <dbReference type="ARBA" id="ARBA00022884"/>
    </source>
</evidence>
<evidence type="ECO:0000256" key="9">
    <source>
        <dbReference type="ARBA" id="ARBA00023242"/>
    </source>
</evidence>
<dbReference type="GO" id="GO:0005682">
    <property type="term" value="C:U5 snRNP"/>
    <property type="evidence" value="ECO:0007669"/>
    <property type="project" value="UniProtKB-UniRule"/>
</dbReference>
<reference evidence="14 15" key="1">
    <citation type="submission" date="2011-02" db="EMBL/GenBank/DDBJ databases">
        <title>The Genome Sequence of Sphaeroforma arctica JP610.</title>
        <authorList>
            <consortium name="The Broad Institute Genome Sequencing Platform"/>
            <person name="Russ C."/>
            <person name="Cuomo C."/>
            <person name="Young S.K."/>
            <person name="Zeng Q."/>
            <person name="Gargeya S."/>
            <person name="Alvarado L."/>
            <person name="Berlin A."/>
            <person name="Chapman S.B."/>
            <person name="Chen Z."/>
            <person name="Freedman E."/>
            <person name="Gellesch M."/>
            <person name="Goldberg J."/>
            <person name="Griggs A."/>
            <person name="Gujja S."/>
            <person name="Heilman E."/>
            <person name="Heiman D."/>
            <person name="Howarth C."/>
            <person name="Mehta T."/>
            <person name="Neiman D."/>
            <person name="Pearson M."/>
            <person name="Roberts A."/>
            <person name="Saif S."/>
            <person name="Shea T."/>
            <person name="Shenoy N."/>
            <person name="Sisk P."/>
            <person name="Stolte C."/>
            <person name="Sykes S."/>
            <person name="White J."/>
            <person name="Yandava C."/>
            <person name="Burger G."/>
            <person name="Gray M.W."/>
            <person name="Holland P.W.H."/>
            <person name="King N."/>
            <person name="Lang F.B.F."/>
            <person name="Roger A.J."/>
            <person name="Ruiz-Trillo I."/>
            <person name="Haas B."/>
            <person name="Nusbaum C."/>
            <person name="Birren B."/>
        </authorList>
    </citation>
    <scope>NUCLEOTIDE SEQUENCE [LARGE SCALE GENOMIC DNA]</scope>
    <source>
        <strain evidence="14 15">JP610</strain>
    </source>
</reference>
<comment type="similarity">
    <text evidence="3 12">Belongs to the snRNP Sm proteins family.</text>
</comment>
<name>A0A0L0G295_9EUKA</name>
<dbReference type="InterPro" id="IPR010920">
    <property type="entry name" value="LSM_dom_sf"/>
</dbReference>
<dbReference type="Gene3D" id="2.30.30.100">
    <property type="match status" value="1"/>
</dbReference>
<dbReference type="InterPro" id="IPR027078">
    <property type="entry name" value="snRNP-E"/>
</dbReference>
<sequence length="86" mass="9967">MSARVQKTIVLPINMVFRLLQSKARIQVWLFENSSMRIEGQLMGFDEYMNLVLDEAEEVYEKEGKENKKVGRIMLKGDCVSLIQQA</sequence>
<gene>
    <name evidence="14" type="ORF">SARC_04780</name>
</gene>
<dbReference type="GeneID" id="25905284"/>
<dbReference type="AlphaFoldDB" id="A0A0L0G295"/>